<evidence type="ECO:0000313" key="2">
    <source>
        <dbReference type="EMBL" id="CAH2070454.1"/>
    </source>
</evidence>
<evidence type="ECO:0000256" key="1">
    <source>
        <dbReference type="SAM" id="MobiDB-lite"/>
    </source>
</evidence>
<dbReference type="EMBL" id="OU466862">
    <property type="protein sequence ID" value="CAH2070454.1"/>
    <property type="molecule type" value="Genomic_DNA"/>
</dbReference>
<keyword evidence="3" id="KW-1185">Reference proteome</keyword>
<dbReference type="AlphaFoldDB" id="A0AAU9SPP2"/>
<dbReference type="Proteomes" id="UP000836841">
    <property type="component" value="Chromosome 6"/>
</dbReference>
<accession>A0AAU9SPP2</accession>
<reference evidence="2 3" key="1">
    <citation type="submission" date="2022-03" db="EMBL/GenBank/DDBJ databases">
        <authorList>
            <person name="Nunn A."/>
            <person name="Chopra R."/>
            <person name="Nunn A."/>
            <person name="Contreras Garrido A."/>
        </authorList>
    </citation>
    <scope>NUCLEOTIDE SEQUENCE [LARGE SCALE GENOMIC DNA]</scope>
</reference>
<protein>
    <submittedName>
        <fullName evidence="2">Uncharacterized protein</fullName>
    </submittedName>
</protein>
<gene>
    <name evidence="2" type="ORF">TAV2_LOCUS21359</name>
</gene>
<name>A0AAU9SPP2_THLAR</name>
<evidence type="ECO:0000313" key="3">
    <source>
        <dbReference type="Proteomes" id="UP000836841"/>
    </source>
</evidence>
<organism evidence="2 3">
    <name type="scientific">Thlaspi arvense</name>
    <name type="common">Field penny-cress</name>
    <dbReference type="NCBI Taxonomy" id="13288"/>
    <lineage>
        <taxon>Eukaryota</taxon>
        <taxon>Viridiplantae</taxon>
        <taxon>Streptophyta</taxon>
        <taxon>Embryophyta</taxon>
        <taxon>Tracheophyta</taxon>
        <taxon>Spermatophyta</taxon>
        <taxon>Magnoliopsida</taxon>
        <taxon>eudicotyledons</taxon>
        <taxon>Gunneridae</taxon>
        <taxon>Pentapetalae</taxon>
        <taxon>rosids</taxon>
        <taxon>malvids</taxon>
        <taxon>Brassicales</taxon>
        <taxon>Brassicaceae</taxon>
        <taxon>Thlaspideae</taxon>
        <taxon>Thlaspi</taxon>
    </lineage>
</organism>
<feature type="region of interest" description="Disordered" evidence="1">
    <location>
        <begin position="22"/>
        <end position="49"/>
    </location>
</feature>
<sequence>MIESKSKEGKFLFFRVDERDMRASEGAESKSAERNREVNRNQNIKRNRELKRNKIHVRDHEQFFFFFLSRFTHRRSMTGVPTRCWCGMKLRTYVSQTDENPC</sequence>
<proteinExistence type="predicted"/>
<feature type="compositionally biased region" description="Basic and acidic residues" evidence="1">
    <location>
        <begin position="22"/>
        <end position="39"/>
    </location>
</feature>